<comment type="caution">
    <text evidence="5">The sequence shown here is derived from an EMBL/GenBank/DDBJ whole genome shotgun (WGS) entry which is preliminary data.</text>
</comment>
<dbReference type="AlphaFoldDB" id="A0A2N5X1G2"/>
<feature type="transmembrane region" description="Helical" evidence="3">
    <location>
        <begin position="60"/>
        <end position="77"/>
    </location>
</feature>
<gene>
    <name evidence="5" type="ORF">C0039_13135</name>
</gene>
<dbReference type="NCBIfam" id="NF006560">
    <property type="entry name" value="PRK09061.1"/>
    <property type="match status" value="1"/>
</dbReference>
<evidence type="ECO:0000256" key="3">
    <source>
        <dbReference type="SAM" id="Phobius"/>
    </source>
</evidence>
<dbReference type="SUPFAM" id="SSF51338">
    <property type="entry name" value="Composite domain of metallo-dependent hydrolases"/>
    <property type="match status" value="1"/>
</dbReference>
<dbReference type="SUPFAM" id="SSF51556">
    <property type="entry name" value="Metallo-dependent hydrolases"/>
    <property type="match status" value="1"/>
</dbReference>
<evidence type="ECO:0000313" key="6">
    <source>
        <dbReference type="Proteomes" id="UP000235005"/>
    </source>
</evidence>
<dbReference type="InterPro" id="IPR032466">
    <property type="entry name" value="Metal_Hydrolase"/>
</dbReference>
<dbReference type="EMBL" id="PKUS01000016">
    <property type="protein sequence ID" value="PLW68334.1"/>
    <property type="molecule type" value="Genomic_DNA"/>
</dbReference>
<proteinExistence type="predicted"/>
<dbReference type="GO" id="GO:0016811">
    <property type="term" value="F:hydrolase activity, acting on carbon-nitrogen (but not peptide) bonds, in linear amides"/>
    <property type="evidence" value="ECO:0007669"/>
    <property type="project" value="InterPro"/>
</dbReference>
<feature type="region of interest" description="Disordered" evidence="2">
    <location>
        <begin position="1"/>
        <end position="20"/>
    </location>
</feature>
<evidence type="ECO:0000313" key="5">
    <source>
        <dbReference type="EMBL" id="PLW68334.1"/>
    </source>
</evidence>
<dbReference type="Proteomes" id="UP000235005">
    <property type="component" value="Unassembled WGS sequence"/>
</dbReference>
<keyword evidence="3" id="KW-0812">Transmembrane</keyword>
<keyword evidence="3" id="KW-1133">Transmembrane helix</keyword>
<protein>
    <submittedName>
        <fullName evidence="5">D-glutamate deacylase</fullName>
    </submittedName>
</protein>
<dbReference type="Gene3D" id="3.20.20.140">
    <property type="entry name" value="Metal-dependent hydrolases"/>
    <property type="match status" value="1"/>
</dbReference>
<dbReference type="Pfam" id="PF01979">
    <property type="entry name" value="Amidohydro_1"/>
    <property type="match status" value="1"/>
</dbReference>
<dbReference type="PANTHER" id="PTHR11647">
    <property type="entry name" value="HYDRANTOINASE/DIHYDROPYRIMIDINASE FAMILY MEMBER"/>
    <property type="match status" value="1"/>
</dbReference>
<evidence type="ECO:0000256" key="2">
    <source>
        <dbReference type="SAM" id="MobiDB-lite"/>
    </source>
</evidence>
<feature type="domain" description="Amidohydrolase-related" evidence="4">
    <location>
        <begin position="126"/>
        <end position="534"/>
    </location>
</feature>
<keyword evidence="3" id="KW-0472">Membrane</keyword>
<name>A0A2N5X1G2_9GAMM</name>
<keyword evidence="6" id="KW-1185">Reference proteome</keyword>
<dbReference type="InterPro" id="IPR011059">
    <property type="entry name" value="Metal-dep_hydrolase_composite"/>
</dbReference>
<dbReference type="InterPro" id="IPR006680">
    <property type="entry name" value="Amidohydro-rel"/>
</dbReference>
<sequence>MDQPTQPASQLEHQNPPGRRTLAVPNTPTSSNKHFATHLADTALYTVTTPTREIAMMRQLTLALLLLFTTTALATPYDVVILNGRVMDPETGLDDIRHVGINGNTIEAVSETPLHGTREIDASGMVVAPGFIDLHTHSPTELGQYYQLFDGVTTALELEAGAYPVTDYAGQISDTPLINFGASVGYLNIRMSRKSGISLADATATPWPSTARGWLNALRVLIYGPEVALADTFKTAATEEDLAAMRSMLNAGIDAGALGIGLPLDYASEAVDTRELRAIFELAAMREVTIFVHVRRGINGDPAGLREALALAEDTGASVHICHISHNAMRNTALFLDEIRAARQRGVDVTTEVLPYNAGSAPISSAVFGRDWQTVFAISYEDVEWASTGERLTRESFNNYREESPRGVVIHHYLKEEWTRRAIEEPGVAIVSDLVAMQDREKNVAPHNGAFTRILGRYVREQGVIDLMTALEKMTLLPARRLENMAPTFKRKGRLQPGMDADITVFDPDTVIDRATYRNPYQEAAGLHAVLVNGTPVMLNGTLVPDTWPGKRLLTTGT</sequence>
<evidence type="ECO:0000256" key="1">
    <source>
        <dbReference type="ARBA" id="ARBA00001947"/>
    </source>
</evidence>
<accession>A0A2N5X1G2</accession>
<dbReference type="InterPro" id="IPR050378">
    <property type="entry name" value="Metallo-dep_Hydrolases_sf"/>
</dbReference>
<dbReference type="PANTHER" id="PTHR11647:SF1">
    <property type="entry name" value="COLLAPSIN RESPONSE MEDIATOR PROTEIN"/>
    <property type="match status" value="1"/>
</dbReference>
<evidence type="ECO:0000259" key="4">
    <source>
        <dbReference type="Pfam" id="PF01979"/>
    </source>
</evidence>
<dbReference type="Gene3D" id="3.30.1490.130">
    <property type="entry name" value="D-aminoacylase. Domain 3"/>
    <property type="match status" value="1"/>
</dbReference>
<feature type="compositionally biased region" description="Polar residues" evidence="2">
    <location>
        <begin position="1"/>
        <end position="13"/>
    </location>
</feature>
<comment type="cofactor">
    <cofactor evidence="1">
        <name>Zn(2+)</name>
        <dbReference type="ChEBI" id="CHEBI:29105"/>
    </cofactor>
</comment>
<reference evidence="5 6" key="1">
    <citation type="submission" date="2018-01" db="EMBL/GenBank/DDBJ databases">
        <title>The draft genome sequence of Halioglobus lutimaris HF004.</title>
        <authorList>
            <person name="Du Z.-J."/>
            <person name="Shi M.-J."/>
        </authorList>
    </citation>
    <scope>NUCLEOTIDE SEQUENCE [LARGE SCALE GENOMIC DNA]</scope>
    <source>
        <strain evidence="5 6">HF004</strain>
    </source>
</reference>
<organism evidence="5 6">
    <name type="scientific">Pseudohalioglobus lutimaris</name>
    <dbReference type="NCBI Taxonomy" id="1737061"/>
    <lineage>
        <taxon>Bacteria</taxon>
        <taxon>Pseudomonadati</taxon>
        <taxon>Pseudomonadota</taxon>
        <taxon>Gammaproteobacteria</taxon>
        <taxon>Cellvibrionales</taxon>
        <taxon>Halieaceae</taxon>
        <taxon>Pseudohalioglobus</taxon>
    </lineage>
</organism>
<dbReference type="OrthoDB" id="9766983at2"/>
<dbReference type="Gene3D" id="2.30.40.10">
    <property type="entry name" value="Urease, subunit C, domain 1"/>
    <property type="match status" value="1"/>
</dbReference>
<dbReference type="InterPro" id="IPR023100">
    <property type="entry name" value="D-aminoacylase_insert_dom_sf"/>
</dbReference>